<comment type="caution">
    <text evidence="1">The sequence shown here is derived from an EMBL/GenBank/DDBJ whole genome shotgun (WGS) entry which is preliminary data.</text>
</comment>
<evidence type="ECO:0000313" key="2">
    <source>
        <dbReference type="Proteomes" id="UP001596548"/>
    </source>
</evidence>
<keyword evidence="2" id="KW-1185">Reference proteome</keyword>
<proteinExistence type="predicted"/>
<dbReference type="Proteomes" id="UP001596548">
    <property type="component" value="Unassembled WGS sequence"/>
</dbReference>
<sequence length="77" mass="8407">MTATNYQVRVSGTIPSELLAELSEMTISVEPPETVLYGELPDQSALFGLISRMHGLGLRLIEIRRLPGAEDPGKPDK</sequence>
<dbReference type="EMBL" id="JBHTBJ010000039">
    <property type="protein sequence ID" value="MFC7278875.1"/>
    <property type="molecule type" value="Genomic_DNA"/>
</dbReference>
<dbReference type="RefSeq" id="WP_378975991.1">
    <property type="nucleotide sequence ID" value="NZ_JBHTBJ010000039.1"/>
</dbReference>
<accession>A0ABW2I1Y5</accession>
<organism evidence="1 2">
    <name type="scientific">Paractinoplanes rhizophilus</name>
    <dbReference type="NCBI Taxonomy" id="1416877"/>
    <lineage>
        <taxon>Bacteria</taxon>
        <taxon>Bacillati</taxon>
        <taxon>Actinomycetota</taxon>
        <taxon>Actinomycetes</taxon>
        <taxon>Micromonosporales</taxon>
        <taxon>Micromonosporaceae</taxon>
        <taxon>Paractinoplanes</taxon>
    </lineage>
</organism>
<protein>
    <submittedName>
        <fullName evidence="1">Uncharacterized protein</fullName>
    </submittedName>
</protein>
<reference evidence="2" key="1">
    <citation type="journal article" date="2019" name="Int. J. Syst. Evol. Microbiol.">
        <title>The Global Catalogue of Microorganisms (GCM) 10K type strain sequencing project: providing services to taxonomists for standard genome sequencing and annotation.</title>
        <authorList>
            <consortium name="The Broad Institute Genomics Platform"/>
            <consortium name="The Broad Institute Genome Sequencing Center for Infectious Disease"/>
            <person name="Wu L."/>
            <person name="Ma J."/>
        </authorList>
    </citation>
    <scope>NUCLEOTIDE SEQUENCE [LARGE SCALE GENOMIC DNA]</scope>
    <source>
        <strain evidence="2">XZYJT-10</strain>
    </source>
</reference>
<gene>
    <name evidence="1" type="ORF">ACFQS1_33340</name>
</gene>
<evidence type="ECO:0000313" key="1">
    <source>
        <dbReference type="EMBL" id="MFC7278875.1"/>
    </source>
</evidence>
<name>A0ABW2I1Y5_9ACTN</name>